<evidence type="ECO:0000313" key="5">
    <source>
        <dbReference type="EMBL" id="MFC2999642.1"/>
    </source>
</evidence>
<dbReference type="NCBIfam" id="TIGR02824">
    <property type="entry name" value="quinone_pig3"/>
    <property type="match status" value="1"/>
</dbReference>
<dbReference type="SUPFAM" id="SSF50129">
    <property type="entry name" value="GroES-like"/>
    <property type="match status" value="1"/>
</dbReference>
<dbReference type="EMBL" id="JBHRSB010000002">
    <property type="protein sequence ID" value="MFC2999642.1"/>
    <property type="molecule type" value="Genomic_DNA"/>
</dbReference>
<evidence type="ECO:0000259" key="4">
    <source>
        <dbReference type="SMART" id="SM00829"/>
    </source>
</evidence>
<sequence length="339" mass="35201">MPSLPAEMTLIDHTQGGTGKGGGPEVLAAARGPVPSPAGDEVLIRTQAVGVNRPDVAQRNGSYPPPPGASPVLGLECAGEVVAVGAAVKRFRVGDKVCALTNGGAYAEYCVAPEAQTLPWPAGFDALHAAALPETYFTVWANVFGHGRLAAGESILIHGGTSGIGVTAIQLAKAFGATVYATAGSAEKVAACLELGADAAIDYKAEDFAERIKALTGGKGVDVVLDMVGAPYFTKNLRCLKLDGRLVMIAFLNGHVAEQVDLRPIMVKRLTVTGSTMRPRSTAQKGEIAQALEAKVWPLLAQGQAAPRIFRTFPLAQAAEAHRLMESSAHIGKIMLTMG</sequence>
<feature type="region of interest" description="Disordered" evidence="3">
    <location>
        <begin position="1"/>
        <end position="24"/>
    </location>
</feature>
<evidence type="ECO:0000313" key="6">
    <source>
        <dbReference type="Proteomes" id="UP001595420"/>
    </source>
</evidence>
<dbReference type="InterPro" id="IPR013154">
    <property type="entry name" value="ADH-like_N"/>
</dbReference>
<evidence type="ECO:0000256" key="2">
    <source>
        <dbReference type="ARBA" id="ARBA00023002"/>
    </source>
</evidence>
<dbReference type="Proteomes" id="UP001595420">
    <property type="component" value="Unassembled WGS sequence"/>
</dbReference>
<feature type="domain" description="Enoyl reductase (ER)" evidence="4">
    <location>
        <begin position="22"/>
        <end position="336"/>
    </location>
</feature>
<proteinExistence type="predicted"/>
<dbReference type="RefSeq" id="WP_379793635.1">
    <property type="nucleotide sequence ID" value="NZ_JAFNJS010000002.1"/>
</dbReference>
<dbReference type="SMART" id="SM00829">
    <property type="entry name" value="PKS_ER"/>
    <property type="match status" value="1"/>
</dbReference>
<dbReference type="PANTHER" id="PTHR48106:SF8">
    <property type="entry name" value="OS02G0805600 PROTEIN"/>
    <property type="match status" value="1"/>
</dbReference>
<evidence type="ECO:0000256" key="3">
    <source>
        <dbReference type="SAM" id="MobiDB-lite"/>
    </source>
</evidence>
<name>A0ABV7BPV1_9PROT</name>
<dbReference type="InterPro" id="IPR020843">
    <property type="entry name" value="ER"/>
</dbReference>
<dbReference type="Gene3D" id="3.90.180.10">
    <property type="entry name" value="Medium-chain alcohol dehydrogenases, catalytic domain"/>
    <property type="match status" value="1"/>
</dbReference>
<organism evidence="5 6">
    <name type="scientific">Falsiroseomonas tokyonensis</name>
    <dbReference type="NCBI Taxonomy" id="430521"/>
    <lineage>
        <taxon>Bacteria</taxon>
        <taxon>Pseudomonadati</taxon>
        <taxon>Pseudomonadota</taxon>
        <taxon>Alphaproteobacteria</taxon>
        <taxon>Acetobacterales</taxon>
        <taxon>Roseomonadaceae</taxon>
        <taxon>Falsiroseomonas</taxon>
    </lineage>
</organism>
<keyword evidence="6" id="KW-1185">Reference proteome</keyword>
<keyword evidence="1" id="KW-0521">NADP</keyword>
<keyword evidence="2" id="KW-0560">Oxidoreductase</keyword>
<dbReference type="InterPro" id="IPR011032">
    <property type="entry name" value="GroES-like_sf"/>
</dbReference>
<dbReference type="InterPro" id="IPR036291">
    <property type="entry name" value="NAD(P)-bd_dom_sf"/>
</dbReference>
<dbReference type="Pfam" id="PF00107">
    <property type="entry name" value="ADH_zinc_N"/>
    <property type="match status" value="1"/>
</dbReference>
<comment type="caution">
    <text evidence="5">The sequence shown here is derived from an EMBL/GenBank/DDBJ whole genome shotgun (WGS) entry which is preliminary data.</text>
</comment>
<protein>
    <submittedName>
        <fullName evidence="5">NAD(P)H-quinone oxidoreductase</fullName>
    </submittedName>
</protein>
<evidence type="ECO:0000256" key="1">
    <source>
        <dbReference type="ARBA" id="ARBA00022857"/>
    </source>
</evidence>
<dbReference type="Gene3D" id="3.40.50.720">
    <property type="entry name" value="NAD(P)-binding Rossmann-like Domain"/>
    <property type="match status" value="1"/>
</dbReference>
<accession>A0ABV7BPV1</accession>
<gene>
    <name evidence="5" type="ORF">ACFOD3_07050</name>
</gene>
<dbReference type="PANTHER" id="PTHR48106">
    <property type="entry name" value="QUINONE OXIDOREDUCTASE PIG3-RELATED"/>
    <property type="match status" value="1"/>
</dbReference>
<dbReference type="Pfam" id="PF08240">
    <property type="entry name" value="ADH_N"/>
    <property type="match status" value="1"/>
</dbReference>
<dbReference type="InterPro" id="IPR013149">
    <property type="entry name" value="ADH-like_C"/>
</dbReference>
<reference evidence="6" key="1">
    <citation type="journal article" date="2019" name="Int. J. Syst. Evol. Microbiol.">
        <title>The Global Catalogue of Microorganisms (GCM) 10K type strain sequencing project: providing services to taxonomists for standard genome sequencing and annotation.</title>
        <authorList>
            <consortium name="The Broad Institute Genomics Platform"/>
            <consortium name="The Broad Institute Genome Sequencing Center for Infectious Disease"/>
            <person name="Wu L."/>
            <person name="Ma J."/>
        </authorList>
    </citation>
    <scope>NUCLEOTIDE SEQUENCE [LARGE SCALE GENOMIC DNA]</scope>
    <source>
        <strain evidence="6">CGMCC 1.16855</strain>
    </source>
</reference>
<dbReference type="InterPro" id="IPR014189">
    <property type="entry name" value="Quinone_OxRdtase_PIG3"/>
</dbReference>
<dbReference type="CDD" id="cd05276">
    <property type="entry name" value="p53_inducible_oxidoreductase"/>
    <property type="match status" value="1"/>
</dbReference>
<dbReference type="SUPFAM" id="SSF51735">
    <property type="entry name" value="NAD(P)-binding Rossmann-fold domains"/>
    <property type="match status" value="1"/>
</dbReference>